<name>A0A6B8MC80_9HYPH</name>
<dbReference type="AlphaFoldDB" id="A0A6B8MC80"/>
<protein>
    <submittedName>
        <fullName evidence="1">Uncharacterized protein</fullName>
    </submittedName>
</protein>
<evidence type="ECO:0000313" key="1">
    <source>
        <dbReference type="EMBL" id="QGM99229.1"/>
    </source>
</evidence>
<dbReference type="KEGG" id="mpar:F7D14_18235"/>
<dbReference type="Proteomes" id="UP000422569">
    <property type="component" value="Chromosome"/>
</dbReference>
<keyword evidence="2" id="KW-1185">Reference proteome</keyword>
<accession>A0A6B8MC80</accession>
<evidence type="ECO:0000313" key="2">
    <source>
        <dbReference type="Proteomes" id="UP000422569"/>
    </source>
</evidence>
<gene>
    <name evidence="1" type="ORF">F7D14_18235</name>
</gene>
<sequence>MRFHPMFDVEFVEDAGNDSMASRDRRRDHLRRDPSFWMQFFKNAKPVTSKDRDRRHAVDIHV</sequence>
<dbReference type="RefSeq" id="WP_154420103.1">
    <property type="nucleotide sequence ID" value="NZ_CP044331.1"/>
</dbReference>
<dbReference type="EMBL" id="CP044331">
    <property type="protein sequence ID" value="QGM99229.1"/>
    <property type="molecule type" value="Genomic_DNA"/>
</dbReference>
<proteinExistence type="predicted"/>
<reference evidence="1 2" key="1">
    <citation type="submission" date="2019-09" db="EMBL/GenBank/DDBJ databases">
        <title>Isolation and complete genome sequencing of Methylocystis species.</title>
        <authorList>
            <person name="Rumah B.L."/>
            <person name="Stead C.E."/>
            <person name="Stevens B.C."/>
            <person name="Minton N.P."/>
            <person name="Grosse-Honebrink A."/>
            <person name="Zhang Y."/>
        </authorList>
    </citation>
    <scope>NUCLEOTIDE SEQUENCE [LARGE SCALE GENOMIC DNA]</scope>
    <source>
        <strain evidence="1 2">BRCS2</strain>
    </source>
</reference>
<organism evidence="1 2">
    <name type="scientific">Methylocystis parvus</name>
    <dbReference type="NCBI Taxonomy" id="134"/>
    <lineage>
        <taxon>Bacteria</taxon>
        <taxon>Pseudomonadati</taxon>
        <taxon>Pseudomonadota</taxon>
        <taxon>Alphaproteobacteria</taxon>
        <taxon>Hyphomicrobiales</taxon>
        <taxon>Methylocystaceae</taxon>
        <taxon>Methylocystis</taxon>
    </lineage>
</organism>